<proteinExistence type="predicted"/>
<reference evidence="2 3" key="1">
    <citation type="submission" date="2009-11" db="EMBL/GenBank/DDBJ databases">
        <title>Annotation of Allomyces macrogynus ATCC 38327.</title>
        <authorList>
            <consortium name="The Broad Institute Genome Sequencing Platform"/>
            <person name="Russ C."/>
            <person name="Cuomo C."/>
            <person name="Burger G."/>
            <person name="Gray M.W."/>
            <person name="Holland P.W.H."/>
            <person name="King N."/>
            <person name="Lang F.B.F."/>
            <person name="Roger A.J."/>
            <person name="Ruiz-Trillo I."/>
            <person name="Young S.K."/>
            <person name="Zeng Q."/>
            <person name="Gargeya S."/>
            <person name="Fitzgerald M."/>
            <person name="Haas B."/>
            <person name="Abouelleil A."/>
            <person name="Alvarado L."/>
            <person name="Arachchi H.M."/>
            <person name="Berlin A."/>
            <person name="Chapman S.B."/>
            <person name="Gearin G."/>
            <person name="Goldberg J."/>
            <person name="Griggs A."/>
            <person name="Gujja S."/>
            <person name="Hansen M."/>
            <person name="Heiman D."/>
            <person name="Howarth C."/>
            <person name="Larimer J."/>
            <person name="Lui A."/>
            <person name="MacDonald P.J.P."/>
            <person name="McCowen C."/>
            <person name="Montmayeur A."/>
            <person name="Murphy C."/>
            <person name="Neiman D."/>
            <person name="Pearson M."/>
            <person name="Priest M."/>
            <person name="Roberts A."/>
            <person name="Saif S."/>
            <person name="Shea T."/>
            <person name="Sisk P."/>
            <person name="Stolte C."/>
            <person name="Sykes S."/>
            <person name="Wortman J."/>
            <person name="Nusbaum C."/>
            <person name="Birren B."/>
        </authorList>
    </citation>
    <scope>NUCLEOTIDE SEQUENCE [LARGE SCALE GENOMIC DNA]</scope>
    <source>
        <strain evidence="2 3">ATCC 38327</strain>
    </source>
</reference>
<sequence>MLSATSASAAPSSIFSSHTAPSAAPPAWSSYITPAPPRPAVKPGLRGLQNLGNTCFMASALQCMSNTPYLIRDYLVPGKWQAEVNLDNPLGMQGAMAQAFADLMAQMWSETSPATAIAPRPFKATIARFAPQFSGYAQHDSQELLGFLLDGLHEDLNRVKKKPYIEAKDADGRPDAEVAAEAWAMHRARNDSIIFATIIPSRLILS</sequence>
<keyword evidence="3" id="KW-1185">Reference proteome</keyword>
<dbReference type="VEuPathDB" id="FungiDB:AMAG_19123"/>
<dbReference type="STRING" id="578462.A0A0L0SNS6"/>
<dbReference type="SUPFAM" id="SSF54001">
    <property type="entry name" value="Cysteine proteinases"/>
    <property type="match status" value="1"/>
</dbReference>
<evidence type="ECO:0000313" key="3">
    <source>
        <dbReference type="Proteomes" id="UP000054350"/>
    </source>
</evidence>
<feature type="domain" description="USP" evidence="1">
    <location>
        <begin position="46"/>
        <end position="206"/>
    </location>
</feature>
<accession>A0A0L0SNS6</accession>
<dbReference type="InterPro" id="IPR018200">
    <property type="entry name" value="USP_CS"/>
</dbReference>
<evidence type="ECO:0000313" key="2">
    <source>
        <dbReference type="EMBL" id="KNE64152.1"/>
    </source>
</evidence>
<dbReference type="InterPro" id="IPR001394">
    <property type="entry name" value="Peptidase_C19_UCH"/>
</dbReference>
<dbReference type="InterPro" id="IPR038765">
    <property type="entry name" value="Papain-like_cys_pep_sf"/>
</dbReference>
<dbReference type="InterPro" id="IPR028889">
    <property type="entry name" value="USP"/>
</dbReference>
<dbReference type="Pfam" id="PF00443">
    <property type="entry name" value="UCH"/>
    <property type="match status" value="1"/>
</dbReference>
<dbReference type="AlphaFoldDB" id="A0A0L0SNS6"/>
<dbReference type="eggNOG" id="KOG1870">
    <property type="taxonomic scope" value="Eukaryota"/>
</dbReference>
<dbReference type="OrthoDB" id="292964at2759"/>
<evidence type="ECO:0000259" key="1">
    <source>
        <dbReference type="PROSITE" id="PS50235"/>
    </source>
</evidence>
<dbReference type="Proteomes" id="UP000054350">
    <property type="component" value="Unassembled WGS sequence"/>
</dbReference>
<dbReference type="PROSITE" id="PS50235">
    <property type="entry name" value="USP_3"/>
    <property type="match status" value="1"/>
</dbReference>
<dbReference type="PANTHER" id="PTHR21646">
    <property type="entry name" value="UBIQUITIN CARBOXYL-TERMINAL HYDROLASE"/>
    <property type="match status" value="1"/>
</dbReference>
<dbReference type="GO" id="GO:0016579">
    <property type="term" value="P:protein deubiquitination"/>
    <property type="evidence" value="ECO:0007669"/>
    <property type="project" value="InterPro"/>
</dbReference>
<dbReference type="InterPro" id="IPR050185">
    <property type="entry name" value="Ub_carboxyl-term_hydrolase"/>
</dbReference>
<dbReference type="GO" id="GO:0004843">
    <property type="term" value="F:cysteine-type deubiquitinase activity"/>
    <property type="evidence" value="ECO:0007669"/>
    <property type="project" value="InterPro"/>
</dbReference>
<gene>
    <name evidence="2" type="ORF">AMAG_19123</name>
</gene>
<reference evidence="3" key="2">
    <citation type="submission" date="2009-11" db="EMBL/GenBank/DDBJ databases">
        <title>The Genome Sequence of Allomyces macrogynus strain ATCC 38327.</title>
        <authorList>
            <consortium name="The Broad Institute Genome Sequencing Platform"/>
            <person name="Russ C."/>
            <person name="Cuomo C."/>
            <person name="Shea T."/>
            <person name="Young S.K."/>
            <person name="Zeng Q."/>
            <person name="Koehrsen M."/>
            <person name="Haas B."/>
            <person name="Borodovsky M."/>
            <person name="Guigo R."/>
            <person name="Alvarado L."/>
            <person name="Berlin A."/>
            <person name="Borenstein D."/>
            <person name="Chen Z."/>
            <person name="Engels R."/>
            <person name="Freedman E."/>
            <person name="Gellesch M."/>
            <person name="Goldberg J."/>
            <person name="Griggs A."/>
            <person name="Gujja S."/>
            <person name="Heiman D."/>
            <person name="Hepburn T."/>
            <person name="Howarth C."/>
            <person name="Jen D."/>
            <person name="Larson L."/>
            <person name="Lewis B."/>
            <person name="Mehta T."/>
            <person name="Park D."/>
            <person name="Pearson M."/>
            <person name="Roberts A."/>
            <person name="Saif S."/>
            <person name="Shenoy N."/>
            <person name="Sisk P."/>
            <person name="Stolte C."/>
            <person name="Sykes S."/>
            <person name="Walk T."/>
            <person name="White J."/>
            <person name="Yandava C."/>
            <person name="Burger G."/>
            <person name="Gray M.W."/>
            <person name="Holland P.W.H."/>
            <person name="King N."/>
            <person name="Lang F.B.F."/>
            <person name="Roger A.J."/>
            <person name="Ruiz-Trillo I."/>
            <person name="Lander E."/>
            <person name="Nusbaum C."/>
        </authorList>
    </citation>
    <scope>NUCLEOTIDE SEQUENCE [LARGE SCALE GENOMIC DNA]</scope>
    <source>
        <strain evidence="3">ATCC 38327</strain>
    </source>
</reference>
<dbReference type="PROSITE" id="PS00972">
    <property type="entry name" value="USP_1"/>
    <property type="match status" value="1"/>
</dbReference>
<name>A0A0L0SNS6_ALLM3</name>
<organism evidence="2 3">
    <name type="scientific">Allomyces macrogynus (strain ATCC 38327)</name>
    <name type="common">Allomyces javanicus var. macrogynus</name>
    <dbReference type="NCBI Taxonomy" id="578462"/>
    <lineage>
        <taxon>Eukaryota</taxon>
        <taxon>Fungi</taxon>
        <taxon>Fungi incertae sedis</taxon>
        <taxon>Blastocladiomycota</taxon>
        <taxon>Blastocladiomycetes</taxon>
        <taxon>Blastocladiales</taxon>
        <taxon>Blastocladiaceae</taxon>
        <taxon>Allomyces</taxon>
    </lineage>
</organism>
<dbReference type="Gene3D" id="3.90.70.10">
    <property type="entry name" value="Cysteine proteinases"/>
    <property type="match status" value="1"/>
</dbReference>
<dbReference type="EMBL" id="GG745344">
    <property type="protein sequence ID" value="KNE64152.1"/>
    <property type="molecule type" value="Genomic_DNA"/>
</dbReference>
<protein>
    <recommendedName>
        <fullName evidence="1">USP domain-containing protein</fullName>
    </recommendedName>
</protein>